<evidence type="ECO:0000313" key="1">
    <source>
        <dbReference type="EMBL" id="KAI6093305.1"/>
    </source>
</evidence>
<protein>
    <submittedName>
        <fullName evidence="1">FAD/NAD(P)-binding domain-containing protein</fullName>
    </submittedName>
</protein>
<dbReference type="EMBL" id="MU394281">
    <property type="protein sequence ID" value="KAI6093305.1"/>
    <property type="molecule type" value="Genomic_DNA"/>
</dbReference>
<reference evidence="1 2" key="1">
    <citation type="journal article" date="2022" name="New Phytol.">
        <title>Ecological generalism drives hyperdiversity of secondary metabolite gene clusters in xylarialean endophytes.</title>
        <authorList>
            <person name="Franco M.E.E."/>
            <person name="Wisecaver J.H."/>
            <person name="Arnold A.E."/>
            <person name="Ju Y.M."/>
            <person name="Slot J.C."/>
            <person name="Ahrendt S."/>
            <person name="Moore L.P."/>
            <person name="Eastman K.E."/>
            <person name="Scott K."/>
            <person name="Konkel Z."/>
            <person name="Mondo S.J."/>
            <person name="Kuo A."/>
            <person name="Hayes R.D."/>
            <person name="Haridas S."/>
            <person name="Andreopoulos B."/>
            <person name="Riley R."/>
            <person name="LaButti K."/>
            <person name="Pangilinan J."/>
            <person name="Lipzen A."/>
            <person name="Amirebrahimi M."/>
            <person name="Yan J."/>
            <person name="Adam C."/>
            <person name="Keymanesh K."/>
            <person name="Ng V."/>
            <person name="Louie K."/>
            <person name="Northen T."/>
            <person name="Drula E."/>
            <person name="Henrissat B."/>
            <person name="Hsieh H.M."/>
            <person name="Youens-Clark K."/>
            <person name="Lutzoni F."/>
            <person name="Miadlikowska J."/>
            <person name="Eastwood D.C."/>
            <person name="Hamelin R.C."/>
            <person name="Grigoriev I.V."/>
            <person name="U'Ren J.M."/>
        </authorList>
    </citation>
    <scope>NUCLEOTIDE SEQUENCE [LARGE SCALE GENOMIC DNA]</scope>
    <source>
        <strain evidence="1 2">ER1909</strain>
    </source>
</reference>
<accession>A0ACC0DL75</accession>
<dbReference type="Proteomes" id="UP001497680">
    <property type="component" value="Unassembled WGS sequence"/>
</dbReference>
<name>A0ACC0DL75_9PEZI</name>
<gene>
    <name evidence="1" type="ORF">F4821DRAFT_222644</name>
</gene>
<proteinExistence type="predicted"/>
<keyword evidence="2" id="KW-1185">Reference proteome</keyword>
<organism evidence="1 2">
    <name type="scientific">Hypoxylon rubiginosum</name>
    <dbReference type="NCBI Taxonomy" id="110542"/>
    <lineage>
        <taxon>Eukaryota</taxon>
        <taxon>Fungi</taxon>
        <taxon>Dikarya</taxon>
        <taxon>Ascomycota</taxon>
        <taxon>Pezizomycotina</taxon>
        <taxon>Sordariomycetes</taxon>
        <taxon>Xylariomycetidae</taxon>
        <taxon>Xylariales</taxon>
        <taxon>Hypoxylaceae</taxon>
        <taxon>Hypoxylon</taxon>
    </lineage>
</organism>
<sequence>MEEFARVQQKYTEEAQKRVRKDGLDQYQVLSQSDSDRLRHLVDDVWADHEALDALPPPLKDGDRPKFLIVGAGYGGIVAAVRLILEGFSADQIRIIETAGGAGGTWYWNRYPGLHCDVESYTYLPLLDETGFMPSHRYAPGLEIRNYLQSVVKKYDLEDKILYRTQLNELEWDDAARVWKADMTSGRGPKGAEKVALSVNAEFVWLTAGLLIQPQVPKLGGVGLEGFNGDILHTSIWNYDVTGGSSVEVFPELSKLKGKRVGIIGTGATAVQVVPYVAQYAKDLYVFQRTPGAVYSRGQKPTNLEEWKKISAEPGWHKARMENLAYNISNTPGVPDLINDEWTRQTAYSALVADPEFAMVTPEQVPEVIGTFLARDAENSARLRARIADVVKDKETAEKLTPWYPMWCKRPTFSDTYLESFNRPNVHLVDTDGKGVESATAQGIVANGQEVPLDILILATGYKSPGAYGADPTTRAGVKVLGRGGQTIAERWAPTGAATLHGYASNGFPNLFWMSPLQSGVSANHGHPLDVQARQIAYVAAEAHRRAGGLTKNGIAVEVEVAAQEAWSMRIMAGATRYATMTICTPSYINNEGKVFDSTAPIEDQMKKARSSPYSAGMMAYVDLLRNWREEGKLSGMEVSFS</sequence>
<comment type="caution">
    <text evidence="1">The sequence shown here is derived from an EMBL/GenBank/DDBJ whole genome shotgun (WGS) entry which is preliminary data.</text>
</comment>
<evidence type="ECO:0000313" key="2">
    <source>
        <dbReference type="Proteomes" id="UP001497680"/>
    </source>
</evidence>